<dbReference type="Gene3D" id="3.40.50.10130">
    <property type="match status" value="1"/>
</dbReference>
<dbReference type="EMBL" id="CP002098">
    <property type="protein sequence ID" value="ADM28314.1"/>
    <property type="molecule type" value="Genomic_DNA"/>
</dbReference>
<dbReference type="CDD" id="cd20075">
    <property type="entry name" value="XPF_nuclease_XPF_arch"/>
    <property type="match status" value="1"/>
</dbReference>
<dbReference type="PANTHER" id="PTHR10150">
    <property type="entry name" value="DNA REPAIR ENDONUCLEASE XPF"/>
    <property type="match status" value="1"/>
</dbReference>
<dbReference type="Pfam" id="PF02732">
    <property type="entry name" value="ERCC4"/>
    <property type="match status" value="1"/>
</dbReference>
<keyword evidence="10" id="KW-1185">Reference proteome</keyword>
<evidence type="ECO:0000256" key="1">
    <source>
        <dbReference type="ARBA" id="ARBA00022722"/>
    </source>
</evidence>
<feature type="domain" description="ERCC4" evidence="8">
    <location>
        <begin position="3"/>
        <end position="83"/>
    </location>
</feature>
<name>E0SQY4_IGNAA</name>
<evidence type="ECO:0000313" key="9">
    <source>
        <dbReference type="EMBL" id="ADM28314.1"/>
    </source>
</evidence>
<protein>
    <submittedName>
        <fullName evidence="9">ERCC4 domain protein</fullName>
    </submittedName>
</protein>
<dbReference type="HOGENOM" id="CLU_101253_0_0_2"/>
<dbReference type="SMART" id="SM00891">
    <property type="entry name" value="ERCC4"/>
    <property type="match status" value="1"/>
</dbReference>
<evidence type="ECO:0000259" key="8">
    <source>
        <dbReference type="SMART" id="SM00891"/>
    </source>
</evidence>
<dbReference type="PANTHER" id="PTHR10150:SF0">
    <property type="entry name" value="DNA REPAIR ENDONUCLEASE XPF"/>
    <property type="match status" value="1"/>
</dbReference>
<feature type="domain" description="Helix-hairpin-helix DNA-binding motif class 1" evidence="7">
    <location>
        <begin position="157"/>
        <end position="176"/>
    </location>
</feature>
<dbReference type="GO" id="GO:0000014">
    <property type="term" value="F:single-stranded DNA endodeoxyribonuclease activity"/>
    <property type="evidence" value="ECO:0007669"/>
    <property type="project" value="TreeGrafter"/>
</dbReference>
<evidence type="ECO:0000259" key="7">
    <source>
        <dbReference type="SMART" id="SM00278"/>
    </source>
</evidence>
<keyword evidence="1" id="KW-0540">Nuclease</keyword>
<reference evidence="9 10" key="1">
    <citation type="journal article" date="2010" name="Stand. Genomic Sci.">
        <title>Complete genome sequence of Ignisphaera aggregans type strain (AQ1.S1).</title>
        <authorList>
            <person name="Goker M."/>
            <person name="Held B."/>
            <person name="Lapidus A."/>
            <person name="Nolan M."/>
            <person name="Spring S."/>
            <person name="Yasawong M."/>
            <person name="Lucas S."/>
            <person name="Glavina Del Rio T."/>
            <person name="Tice H."/>
            <person name="Cheng J.F."/>
            <person name="Goodwin L."/>
            <person name="Tapia R."/>
            <person name="Pitluck S."/>
            <person name="Liolios K."/>
            <person name="Ivanova N."/>
            <person name="Mavromatis K."/>
            <person name="Mikhailova N."/>
            <person name="Pati A."/>
            <person name="Chen A."/>
            <person name="Palaniappan K."/>
            <person name="Brambilla E."/>
            <person name="Land M."/>
            <person name="Hauser L."/>
            <person name="Chang Y.J."/>
            <person name="Jeffries C.D."/>
            <person name="Brettin T."/>
            <person name="Detter J.C."/>
            <person name="Han C."/>
            <person name="Rohde M."/>
            <person name="Sikorski J."/>
            <person name="Woyke T."/>
            <person name="Bristow J."/>
            <person name="Eisen J.A."/>
            <person name="Markowitz V."/>
            <person name="Hugenholtz P."/>
            <person name="Kyrpides N.C."/>
            <person name="Klenk H.P."/>
        </authorList>
    </citation>
    <scope>NUCLEOTIDE SEQUENCE [LARGE SCALE GENOMIC DNA]</scope>
    <source>
        <strain evidence="10">DSM 17230 / JCM 13409 / AQ1.S1</strain>
    </source>
</reference>
<evidence type="ECO:0000313" key="10">
    <source>
        <dbReference type="Proteomes" id="UP000001304"/>
    </source>
</evidence>
<dbReference type="GO" id="GO:0000724">
    <property type="term" value="P:double-strand break repair via homologous recombination"/>
    <property type="evidence" value="ECO:0007669"/>
    <property type="project" value="TreeGrafter"/>
</dbReference>
<evidence type="ECO:0000256" key="5">
    <source>
        <dbReference type="ARBA" id="ARBA00023125"/>
    </source>
</evidence>
<dbReference type="GO" id="GO:0003697">
    <property type="term" value="F:single-stranded DNA binding"/>
    <property type="evidence" value="ECO:0007669"/>
    <property type="project" value="TreeGrafter"/>
</dbReference>
<dbReference type="InterPro" id="IPR003583">
    <property type="entry name" value="Hlx-hairpin-Hlx_DNA-bd_motif"/>
</dbReference>
<dbReference type="SUPFAM" id="SSF47781">
    <property type="entry name" value="RuvA domain 2-like"/>
    <property type="match status" value="1"/>
</dbReference>
<dbReference type="InterPro" id="IPR006166">
    <property type="entry name" value="ERCC4_domain"/>
</dbReference>
<keyword evidence="2" id="KW-0255">Endonuclease</keyword>
<dbReference type="Proteomes" id="UP000001304">
    <property type="component" value="Chromosome"/>
</dbReference>
<keyword evidence="3" id="KW-0227">DNA damage</keyword>
<dbReference type="Pfam" id="PF14520">
    <property type="entry name" value="HHH_5"/>
    <property type="match status" value="1"/>
</dbReference>
<dbReference type="GO" id="GO:1901255">
    <property type="term" value="P:nucleotide-excision repair involved in interstrand cross-link repair"/>
    <property type="evidence" value="ECO:0007669"/>
    <property type="project" value="TreeGrafter"/>
</dbReference>
<gene>
    <name evidence="9" type="ordered locus">Igag_1512</name>
</gene>
<dbReference type="InterPro" id="IPR011335">
    <property type="entry name" value="Restrct_endonuc-II-like"/>
</dbReference>
<proteinExistence type="predicted"/>
<accession>E0SQY4</accession>
<evidence type="ECO:0000256" key="6">
    <source>
        <dbReference type="ARBA" id="ARBA00023204"/>
    </source>
</evidence>
<dbReference type="GO" id="GO:0003684">
    <property type="term" value="F:damaged DNA binding"/>
    <property type="evidence" value="ECO:0007669"/>
    <property type="project" value="TreeGrafter"/>
</dbReference>
<keyword evidence="6" id="KW-0234">DNA repair</keyword>
<evidence type="ECO:0000256" key="3">
    <source>
        <dbReference type="ARBA" id="ARBA00022763"/>
    </source>
</evidence>
<feature type="domain" description="Helix-hairpin-helix DNA-binding motif class 1" evidence="7">
    <location>
        <begin position="189"/>
        <end position="208"/>
    </location>
</feature>
<sequence>MVIVYVDERERNSRVPQILSSRGITTIFKMLDVGDYIISEKTGIERKTAEDFIKSLLDGRLFDQASRLQETFEKPIIIIEGNIFKADLGKMRRSSITGALVTLTIDMNIVVIQTRNEFETAEIIRQIALHDQQKKKVSTIVRPSKPRLSTVEEWQIYILQCFPNIGPKIALRILEELGSIHRFCNASLSELMRIEGLGEKKASEIYQIIHALYKDRKEKSTSKTIVDYMKNENEDANDH</sequence>
<evidence type="ECO:0000256" key="4">
    <source>
        <dbReference type="ARBA" id="ARBA00022801"/>
    </source>
</evidence>
<dbReference type="Gene3D" id="1.10.150.20">
    <property type="entry name" value="5' to 3' exonuclease, C-terminal subdomain"/>
    <property type="match status" value="1"/>
</dbReference>
<keyword evidence="4" id="KW-0378">Hydrolase</keyword>
<dbReference type="InterPro" id="IPR010994">
    <property type="entry name" value="RuvA_2-like"/>
</dbReference>
<dbReference type="AlphaFoldDB" id="E0SQY4"/>
<evidence type="ECO:0000256" key="2">
    <source>
        <dbReference type="ARBA" id="ARBA00022759"/>
    </source>
</evidence>
<dbReference type="STRING" id="583356.Igag_1512"/>
<dbReference type="SUPFAM" id="SSF52980">
    <property type="entry name" value="Restriction endonuclease-like"/>
    <property type="match status" value="1"/>
</dbReference>
<keyword evidence="5" id="KW-0238">DNA-binding</keyword>
<dbReference type="SMART" id="SM00278">
    <property type="entry name" value="HhH1"/>
    <property type="match status" value="2"/>
</dbReference>
<dbReference type="BioCyc" id="IAGG583356:GHAH-1502-MONOMER"/>
<organism evidence="9 10">
    <name type="scientific">Ignisphaera aggregans (strain DSM 17230 / JCM 13409 / AQ1.S1)</name>
    <dbReference type="NCBI Taxonomy" id="583356"/>
    <lineage>
        <taxon>Archaea</taxon>
        <taxon>Thermoproteota</taxon>
        <taxon>Thermoprotei</taxon>
        <taxon>Desulfurococcales</taxon>
        <taxon>Desulfurococcaceae</taxon>
        <taxon>Ignisphaera</taxon>
    </lineage>
</organism>
<dbReference type="KEGG" id="iag:Igag_1512"/>